<feature type="compositionally biased region" description="Low complexity" evidence="1">
    <location>
        <begin position="123"/>
        <end position="150"/>
    </location>
</feature>
<feature type="region of interest" description="Disordered" evidence="1">
    <location>
        <begin position="109"/>
        <end position="173"/>
    </location>
</feature>
<keyword evidence="3" id="KW-1185">Reference proteome</keyword>
<organism evidence="2 3">
    <name type="scientific">Prorocentrum cordatum</name>
    <dbReference type="NCBI Taxonomy" id="2364126"/>
    <lineage>
        <taxon>Eukaryota</taxon>
        <taxon>Sar</taxon>
        <taxon>Alveolata</taxon>
        <taxon>Dinophyceae</taxon>
        <taxon>Prorocentrales</taxon>
        <taxon>Prorocentraceae</taxon>
        <taxon>Prorocentrum</taxon>
    </lineage>
</organism>
<evidence type="ECO:0000313" key="2">
    <source>
        <dbReference type="EMBL" id="CAK0868727.1"/>
    </source>
</evidence>
<name>A0ABN9V7B4_9DINO</name>
<proteinExistence type="predicted"/>
<protein>
    <submittedName>
        <fullName evidence="2">Uncharacterized protein</fullName>
    </submittedName>
</protein>
<evidence type="ECO:0000313" key="3">
    <source>
        <dbReference type="Proteomes" id="UP001189429"/>
    </source>
</evidence>
<reference evidence="2" key="1">
    <citation type="submission" date="2023-10" db="EMBL/GenBank/DDBJ databases">
        <authorList>
            <person name="Chen Y."/>
            <person name="Shah S."/>
            <person name="Dougan E. K."/>
            <person name="Thang M."/>
            <person name="Chan C."/>
        </authorList>
    </citation>
    <scope>NUCLEOTIDE SEQUENCE [LARGE SCALE GENOMIC DNA]</scope>
</reference>
<sequence>MAGAPGAERGGQVWWLFMHVHGGGSRIGLSSGEQARDTRARAGALAGSLGEGGLAGPELDVYSAPHVLETELFLEELRGPGADDFARRVSRHFVDECHGDLELYERTYGRAEGEPSAPPQTGAAAGDPVLASAAAAAAPVAPAEGSRPSSPAAPPARPNEADAPAPPEQEEER</sequence>
<comment type="caution">
    <text evidence="2">The sequence shown here is derived from an EMBL/GenBank/DDBJ whole genome shotgun (WGS) entry which is preliminary data.</text>
</comment>
<dbReference type="EMBL" id="CAUYUJ010016776">
    <property type="protein sequence ID" value="CAK0868727.1"/>
    <property type="molecule type" value="Genomic_DNA"/>
</dbReference>
<accession>A0ABN9V7B4</accession>
<dbReference type="Proteomes" id="UP001189429">
    <property type="component" value="Unassembled WGS sequence"/>
</dbReference>
<gene>
    <name evidence="2" type="ORF">PCOR1329_LOCUS55302</name>
</gene>
<evidence type="ECO:0000256" key="1">
    <source>
        <dbReference type="SAM" id="MobiDB-lite"/>
    </source>
</evidence>